<dbReference type="EMBL" id="BKCP01010070">
    <property type="protein sequence ID" value="GER52111.1"/>
    <property type="molecule type" value="Genomic_DNA"/>
</dbReference>
<evidence type="ECO:0000313" key="1">
    <source>
        <dbReference type="EMBL" id="GER52111.1"/>
    </source>
</evidence>
<dbReference type="Proteomes" id="UP000325081">
    <property type="component" value="Unassembled WGS sequence"/>
</dbReference>
<organism evidence="1 2">
    <name type="scientific">Striga asiatica</name>
    <name type="common">Asiatic witchweed</name>
    <name type="synonym">Buchnera asiatica</name>
    <dbReference type="NCBI Taxonomy" id="4170"/>
    <lineage>
        <taxon>Eukaryota</taxon>
        <taxon>Viridiplantae</taxon>
        <taxon>Streptophyta</taxon>
        <taxon>Embryophyta</taxon>
        <taxon>Tracheophyta</taxon>
        <taxon>Spermatophyta</taxon>
        <taxon>Magnoliopsida</taxon>
        <taxon>eudicotyledons</taxon>
        <taxon>Gunneridae</taxon>
        <taxon>Pentapetalae</taxon>
        <taxon>asterids</taxon>
        <taxon>lamiids</taxon>
        <taxon>Lamiales</taxon>
        <taxon>Orobanchaceae</taxon>
        <taxon>Buchnereae</taxon>
        <taxon>Striga</taxon>
    </lineage>
</organism>
<gene>
    <name evidence="1" type="ORF">STAS_29533</name>
</gene>
<accession>A0A5A7R763</accession>
<protein>
    <submittedName>
        <fullName evidence="1">Matrix protein VP40</fullName>
    </submittedName>
</protein>
<reference evidence="2" key="1">
    <citation type="journal article" date="2019" name="Curr. Biol.">
        <title>Genome Sequence of Striga asiatica Provides Insight into the Evolution of Plant Parasitism.</title>
        <authorList>
            <person name="Yoshida S."/>
            <person name="Kim S."/>
            <person name="Wafula E.K."/>
            <person name="Tanskanen J."/>
            <person name="Kim Y.M."/>
            <person name="Honaas L."/>
            <person name="Yang Z."/>
            <person name="Spallek T."/>
            <person name="Conn C.E."/>
            <person name="Ichihashi Y."/>
            <person name="Cheong K."/>
            <person name="Cui S."/>
            <person name="Der J.P."/>
            <person name="Gundlach H."/>
            <person name="Jiao Y."/>
            <person name="Hori C."/>
            <person name="Ishida J.K."/>
            <person name="Kasahara H."/>
            <person name="Kiba T."/>
            <person name="Kim M.S."/>
            <person name="Koo N."/>
            <person name="Laohavisit A."/>
            <person name="Lee Y.H."/>
            <person name="Lumba S."/>
            <person name="McCourt P."/>
            <person name="Mortimer J.C."/>
            <person name="Mutuku J.M."/>
            <person name="Nomura T."/>
            <person name="Sasaki-Sekimoto Y."/>
            <person name="Seto Y."/>
            <person name="Wang Y."/>
            <person name="Wakatake T."/>
            <person name="Sakakibara H."/>
            <person name="Demura T."/>
            <person name="Yamaguchi S."/>
            <person name="Yoneyama K."/>
            <person name="Manabe R.I."/>
            <person name="Nelson D.C."/>
            <person name="Schulman A.H."/>
            <person name="Timko M.P."/>
            <person name="dePamphilis C.W."/>
            <person name="Choi D."/>
            <person name="Shirasu K."/>
        </authorList>
    </citation>
    <scope>NUCLEOTIDE SEQUENCE [LARGE SCALE GENOMIC DNA]</scope>
    <source>
        <strain evidence="2">cv. UVA1</strain>
    </source>
</reference>
<proteinExistence type="predicted"/>
<dbReference type="AlphaFoldDB" id="A0A5A7R763"/>
<keyword evidence="2" id="KW-1185">Reference proteome</keyword>
<sequence>MQKLCHYFTSIQKCIKKKGNKKRKVEAPAIHPHRHHSPSSGFCLRHCHNHPSPSLLPQPLPSPLNPAFLHPIPRLQAPEPPLLLLLNWEQQLSSHQWPPQGLLQLLSSLSEWRFPRFPQETDLFSCSPDSDFQYYKVGESIRTKNRKRGENKPIADRRNALNRTTEEGLKLETDKKRYVRDLQRKKKVIRLQIEGESLKVGAKDQKFLYANCCYGNAGYDEKGGYAGQARANMMISPGSNGNYTLLLYEEPHNQDFLKPNKTSTSIRPILDNQDLII</sequence>
<comment type="caution">
    <text evidence="1">The sequence shown here is derived from an EMBL/GenBank/DDBJ whole genome shotgun (WGS) entry which is preliminary data.</text>
</comment>
<evidence type="ECO:0000313" key="2">
    <source>
        <dbReference type="Proteomes" id="UP000325081"/>
    </source>
</evidence>
<name>A0A5A7R763_STRAF</name>